<dbReference type="EnsemblMetazoa" id="SSS_93s_mrna">
    <property type="protein sequence ID" value="KAF7489377.1"/>
    <property type="gene ID" value="SSS_93"/>
</dbReference>
<keyword evidence="4" id="KW-1185">Reference proteome</keyword>
<dbReference type="SUPFAM" id="SSF55120">
    <property type="entry name" value="Pseudouridine synthase"/>
    <property type="match status" value="1"/>
</dbReference>
<gene>
    <name evidence="2" type="ORF">QR98_0044870</name>
    <name evidence="1" type="ORF">SSS_93</name>
</gene>
<proteinExistence type="predicted"/>
<name>A0A132A502_SARSC</name>
<sequence length="420" mass="48874">MKRDIIPFLCRLKLNLPFSRRLSSDSSLKLKQTQALNEENVPQERPKRKQKLYQNLYNWNNDIDLVKLLASNIIYKKCGLIAISKPWGVGVNQGETLFRSNHPGYSEQLLNDQTFGECRTSVRDVLDLLGQYLNIPELHIIKALDRKWSGILLLSDQESQKQFVEKSCRKAKADKLPYMRFLCIVNGIIPSAQLNRTYQERCGVRLIEIDELGDCREPVYVSPDEMTKNVRKKGLQFNQYRLGPIKSATVEYRVLAQNTNLSVSLIELGTTTTKWSFIQCFLAYKASFVLGDTYLSYRVNHILGQPITLQSLRQKSIKNLPRIDQKFEPLSEPVRKALNVRSNREIPLMIHHHHLTLPLFLRYTNLKRDILRDQRLLKNGSKMMTQNDSNFDDLIIEDNLGKLPEYFFNTLERLNLNVFR</sequence>
<reference evidence="1" key="3">
    <citation type="submission" date="2020-01" db="EMBL/GenBank/DDBJ databases">
        <authorList>
            <person name="Korhonen P.K.K."/>
            <person name="Guangxu M.G."/>
            <person name="Wang T.W."/>
            <person name="Stroehlein A.J.S."/>
            <person name="Young N.D."/>
            <person name="Ang C.-S.A."/>
            <person name="Fernando D.W.F."/>
            <person name="Lu H.L."/>
            <person name="Taylor S.T."/>
            <person name="Ehtesham M.E.M."/>
            <person name="Najaraj S.H.N."/>
            <person name="Harsha G.H.G."/>
            <person name="Madugundu A.M."/>
            <person name="Renuse S.R."/>
            <person name="Holt D.H."/>
            <person name="Pandey A.P."/>
            <person name="Papenfuss A.P."/>
            <person name="Gasser R.B.G."/>
            <person name="Fischer K.F."/>
        </authorList>
    </citation>
    <scope>NUCLEOTIDE SEQUENCE</scope>
    <source>
        <strain evidence="1">SSS_KF_BRIS2020</strain>
    </source>
</reference>
<reference evidence="4" key="2">
    <citation type="journal article" date="2020" name="PLoS Negl. Trop. Dis.">
        <title>High-quality nuclear genome for Sarcoptes scabiei-A critical resource for a neglected parasite.</title>
        <authorList>
            <person name="Korhonen P.K."/>
            <person name="Gasser R.B."/>
            <person name="Ma G."/>
            <person name="Wang T."/>
            <person name="Stroehlein A.J."/>
            <person name="Young N.D."/>
            <person name="Ang C.S."/>
            <person name="Fernando D.D."/>
            <person name="Lu H.C."/>
            <person name="Taylor S."/>
            <person name="Reynolds S.L."/>
            <person name="Mofiz E."/>
            <person name="Najaraj S.H."/>
            <person name="Gowda H."/>
            <person name="Madugundu A."/>
            <person name="Renuse S."/>
            <person name="Holt D."/>
            <person name="Pandey A."/>
            <person name="Papenfuss A.T."/>
            <person name="Fischer K."/>
        </authorList>
    </citation>
    <scope>NUCLEOTIDE SEQUENCE [LARGE SCALE GENOMIC DNA]</scope>
</reference>
<evidence type="ECO:0000313" key="1">
    <source>
        <dbReference type="EMBL" id="KAF7489377.1"/>
    </source>
</evidence>
<reference evidence="3" key="4">
    <citation type="submission" date="2022-06" db="UniProtKB">
        <authorList>
            <consortium name="EnsemblMetazoa"/>
        </authorList>
    </citation>
    <scope>IDENTIFICATION</scope>
</reference>
<protein>
    <submittedName>
        <fullName evidence="2 3">Uncharacterized protein</fullName>
    </submittedName>
</protein>
<dbReference type="AlphaFoldDB" id="A0A132A502"/>
<evidence type="ECO:0000313" key="2">
    <source>
        <dbReference type="EMBL" id="KPM06014.1"/>
    </source>
</evidence>
<dbReference type="EMBL" id="JXLN01010611">
    <property type="protein sequence ID" value="KPM06014.1"/>
    <property type="molecule type" value="Genomic_DNA"/>
</dbReference>
<dbReference type="GO" id="GO:0001522">
    <property type="term" value="P:pseudouridine synthesis"/>
    <property type="evidence" value="ECO:0007669"/>
    <property type="project" value="InterPro"/>
</dbReference>
<dbReference type="GO" id="GO:0003723">
    <property type="term" value="F:RNA binding"/>
    <property type="evidence" value="ECO:0007669"/>
    <property type="project" value="InterPro"/>
</dbReference>
<organism evidence="2 5">
    <name type="scientific">Sarcoptes scabiei</name>
    <name type="common">Itch mite</name>
    <name type="synonym">Acarus scabiei</name>
    <dbReference type="NCBI Taxonomy" id="52283"/>
    <lineage>
        <taxon>Eukaryota</taxon>
        <taxon>Metazoa</taxon>
        <taxon>Ecdysozoa</taxon>
        <taxon>Arthropoda</taxon>
        <taxon>Chelicerata</taxon>
        <taxon>Arachnida</taxon>
        <taxon>Acari</taxon>
        <taxon>Acariformes</taxon>
        <taxon>Sarcoptiformes</taxon>
        <taxon>Astigmata</taxon>
        <taxon>Psoroptidia</taxon>
        <taxon>Sarcoptoidea</taxon>
        <taxon>Sarcoptidae</taxon>
        <taxon>Sarcoptinae</taxon>
        <taxon>Sarcoptes</taxon>
    </lineage>
</organism>
<reference evidence="2 5" key="1">
    <citation type="journal article" date="2015" name="Parasit. Vectors">
        <title>Draft genome of the scabies mite.</title>
        <authorList>
            <person name="Rider S.D.Jr."/>
            <person name="Morgan M.S."/>
            <person name="Arlian L.G."/>
        </authorList>
    </citation>
    <scope>NUCLEOTIDE SEQUENCE [LARGE SCALE GENOMIC DNA]</scope>
    <source>
        <strain evidence="2">Arlian Lab</strain>
    </source>
</reference>
<accession>A0A132A502</accession>
<evidence type="ECO:0000313" key="4">
    <source>
        <dbReference type="Proteomes" id="UP000070412"/>
    </source>
</evidence>
<evidence type="ECO:0000313" key="5">
    <source>
        <dbReference type="Proteomes" id="UP000616769"/>
    </source>
</evidence>
<dbReference type="VEuPathDB" id="VectorBase:SSCA009427"/>
<dbReference type="Proteomes" id="UP000070412">
    <property type="component" value="Unassembled WGS sequence"/>
</dbReference>
<dbReference type="GO" id="GO:0009982">
    <property type="term" value="F:pseudouridine synthase activity"/>
    <property type="evidence" value="ECO:0007669"/>
    <property type="project" value="InterPro"/>
</dbReference>
<dbReference type="OrthoDB" id="428658at2759"/>
<dbReference type="Gene3D" id="3.30.2350.10">
    <property type="entry name" value="Pseudouridine synthase"/>
    <property type="match status" value="1"/>
</dbReference>
<evidence type="ECO:0000313" key="3">
    <source>
        <dbReference type="EnsemblMetazoa" id="KAF7489377.1"/>
    </source>
</evidence>
<dbReference type="EMBL" id="WVUK01000065">
    <property type="protein sequence ID" value="KAF7489377.1"/>
    <property type="molecule type" value="Genomic_DNA"/>
</dbReference>
<dbReference type="InterPro" id="IPR020103">
    <property type="entry name" value="PsdUridine_synth_cat_dom_sf"/>
</dbReference>
<dbReference type="Proteomes" id="UP000616769">
    <property type="component" value="Unassembled WGS sequence"/>
</dbReference>